<name>A0A9X3HLE4_9HYPH</name>
<evidence type="ECO:0000256" key="3">
    <source>
        <dbReference type="ARBA" id="ARBA00022741"/>
    </source>
</evidence>
<dbReference type="InterPro" id="IPR006073">
    <property type="entry name" value="GTP-bd"/>
</dbReference>
<evidence type="ECO:0000256" key="5">
    <source>
        <dbReference type="ARBA" id="ARBA00022842"/>
    </source>
</evidence>
<accession>A0A9X3HLE4</accession>
<dbReference type="FunFam" id="3.30.1360.120:FF:000007">
    <property type="entry name" value="tRNA modification GTPase GTPBP3, mitochondrial"/>
    <property type="match status" value="1"/>
</dbReference>
<dbReference type="PANTHER" id="PTHR42714:SF2">
    <property type="entry name" value="TRNA MODIFICATION GTPASE GTPBP3, MITOCHONDRIAL"/>
    <property type="match status" value="1"/>
</dbReference>
<feature type="binding site" evidence="8">
    <location>
        <position position="255"/>
    </location>
    <ligand>
        <name>Mg(2+)</name>
        <dbReference type="ChEBI" id="CHEBI:18420"/>
    </ligand>
</feature>
<dbReference type="EMBL" id="JAPZLT010000004">
    <property type="protein sequence ID" value="MCZ7909547.1"/>
    <property type="molecule type" value="Genomic_DNA"/>
</dbReference>
<organism evidence="11 12">
    <name type="scientific">Agrobacterium leguminum</name>
    <dbReference type="NCBI Taxonomy" id="2792015"/>
    <lineage>
        <taxon>Bacteria</taxon>
        <taxon>Pseudomonadati</taxon>
        <taxon>Pseudomonadota</taxon>
        <taxon>Alphaproteobacteria</taxon>
        <taxon>Hyphomicrobiales</taxon>
        <taxon>Rhizobiaceae</taxon>
        <taxon>Rhizobium/Agrobacterium group</taxon>
        <taxon>Agrobacterium</taxon>
    </lineage>
</organism>
<keyword evidence="3 8" id="KW-0547">Nucleotide-binding</keyword>
<dbReference type="InterPro" id="IPR025867">
    <property type="entry name" value="MnmE_helical"/>
</dbReference>
<dbReference type="EC" id="3.6.-.-" evidence="8"/>
<dbReference type="Proteomes" id="UP001151309">
    <property type="component" value="Unassembled WGS sequence"/>
</dbReference>
<dbReference type="CDD" id="cd04164">
    <property type="entry name" value="trmE"/>
    <property type="match status" value="1"/>
</dbReference>
<dbReference type="AlphaFoldDB" id="A0A9X3HLE4"/>
<feature type="binding site" evidence="8">
    <location>
        <position position="249"/>
    </location>
    <ligand>
        <name>K(+)</name>
        <dbReference type="ChEBI" id="CHEBI:29103"/>
    </ligand>
</feature>
<evidence type="ECO:0000313" key="12">
    <source>
        <dbReference type="Proteomes" id="UP001151309"/>
    </source>
</evidence>
<feature type="binding site" evidence="8">
    <location>
        <position position="123"/>
    </location>
    <ligand>
        <name>(6S)-5-formyl-5,6,7,8-tetrahydrofolate</name>
        <dbReference type="ChEBI" id="CHEBI:57457"/>
    </ligand>
</feature>
<evidence type="ECO:0000256" key="4">
    <source>
        <dbReference type="ARBA" id="ARBA00022801"/>
    </source>
</evidence>
<dbReference type="InterPro" id="IPR005225">
    <property type="entry name" value="Small_GTP-bd"/>
</dbReference>
<keyword evidence="2 8" id="KW-0819">tRNA processing</keyword>
<keyword evidence="8" id="KW-0963">Cytoplasm</keyword>
<feature type="binding site" evidence="8">
    <location>
        <position position="254"/>
    </location>
    <ligand>
        <name>K(+)</name>
        <dbReference type="ChEBI" id="CHEBI:29103"/>
    </ligand>
</feature>
<dbReference type="InterPro" id="IPR027417">
    <property type="entry name" value="P-loop_NTPase"/>
</dbReference>
<keyword evidence="7 8" id="KW-0342">GTP-binding</keyword>
<feature type="binding site" evidence="8">
    <location>
        <position position="25"/>
    </location>
    <ligand>
        <name>(6S)-5-formyl-5,6,7,8-tetrahydrofolate</name>
        <dbReference type="ChEBI" id="CHEBI:57457"/>
    </ligand>
</feature>
<evidence type="ECO:0000256" key="2">
    <source>
        <dbReference type="ARBA" id="ARBA00022694"/>
    </source>
</evidence>
<dbReference type="GO" id="GO:0005525">
    <property type="term" value="F:GTP binding"/>
    <property type="evidence" value="ECO:0007669"/>
    <property type="project" value="UniProtKB-UniRule"/>
</dbReference>
<keyword evidence="4 8" id="KW-0378">Hydrolase</keyword>
<proteinExistence type="inferred from homology"/>
<sequence length="443" mass="48232">MMPASADTIYALSSGALPAGVAVLRISGSRAFDALKMLTGRELPSPRKATLFSIRNRNDEIIDQALVIAFPAPNSFTGEHCVEIHSHGSRAVLASIFAELENLEGLRPADAGEFSRRAFENGKMDLLEVEGLADLLQAETEMQRRLAVEQSTGKLSALYDGWASRLTRARALIEAELDFADEEDVPDSVAAQVWEAMALLKKEIGDHLQGGESGEIIRDGFKVALVGEPNAGKSTLLNALSGRDIAIVTDIAGTTRDVLSVDINLEGYLVRIFDTAGIRETQDVVELEGVRRAVLTAETADLILLLQDKDSSPKQSLESFKNQSYLRVRTKTALHSPILDDGFDLSISAKEGIGLNELRSMLKQEIEKRVDAGQTLVPARARHKKRLEETLNYVSDALDSGTLDLAIRSEYLRLAATSLGRITGRVDVEDLLGVIFSEFCIGK</sequence>
<dbReference type="RefSeq" id="WP_269831201.1">
    <property type="nucleotide sequence ID" value="NZ_JAPZLT010000004.1"/>
</dbReference>
<reference evidence="11" key="1">
    <citation type="submission" date="2022-12" db="EMBL/GenBank/DDBJ databases">
        <title>Draft genome sequences of 22 rhizogenic Agrobacterium biovar 1 strains, the causative agent of hairy root disease.</title>
        <authorList>
            <person name="Kim N."/>
            <person name="Vargas P."/>
            <person name="Rediers H."/>
        </authorList>
    </citation>
    <scope>NUCLEOTIDE SEQUENCE</scope>
    <source>
        <strain evidence="11">ST07.17.026</strain>
    </source>
</reference>
<dbReference type="GO" id="GO:0003924">
    <property type="term" value="F:GTPase activity"/>
    <property type="evidence" value="ECO:0007669"/>
    <property type="project" value="UniProtKB-UniRule"/>
</dbReference>
<dbReference type="Gene3D" id="1.20.120.430">
    <property type="entry name" value="tRNA modification GTPase MnmE domain 2"/>
    <property type="match status" value="1"/>
</dbReference>
<keyword evidence="8" id="KW-0479">Metal-binding</keyword>
<feature type="binding site" evidence="8">
    <location>
        <begin position="230"/>
        <end position="235"/>
    </location>
    <ligand>
        <name>GTP</name>
        <dbReference type="ChEBI" id="CHEBI:37565"/>
    </ligand>
</feature>
<dbReference type="InterPro" id="IPR031168">
    <property type="entry name" value="G_TrmE"/>
</dbReference>
<dbReference type="Gene3D" id="3.30.1360.120">
    <property type="entry name" value="Probable tRNA modification gtpase trme, domain 1"/>
    <property type="match status" value="1"/>
</dbReference>
<dbReference type="InterPro" id="IPR027266">
    <property type="entry name" value="TrmE/GcvT-like"/>
</dbReference>
<evidence type="ECO:0000256" key="6">
    <source>
        <dbReference type="ARBA" id="ARBA00022958"/>
    </source>
</evidence>
<evidence type="ECO:0000313" key="11">
    <source>
        <dbReference type="EMBL" id="MCZ7909547.1"/>
    </source>
</evidence>
<comment type="caution">
    <text evidence="8">Lacks conserved residue(s) required for the propagation of feature annotation.</text>
</comment>
<comment type="cofactor">
    <cofactor evidence="8">
        <name>K(+)</name>
        <dbReference type="ChEBI" id="CHEBI:29103"/>
    </cofactor>
    <text evidence="8">Binds 1 potassium ion per subunit.</text>
</comment>
<dbReference type="NCBIfam" id="TIGR00231">
    <property type="entry name" value="small_GTP"/>
    <property type="match status" value="1"/>
</dbReference>
<protein>
    <recommendedName>
        <fullName evidence="8">tRNA modification GTPase MnmE</fullName>
        <ecNumber evidence="8">3.6.-.-</ecNumber>
    </recommendedName>
</protein>
<dbReference type="Gene3D" id="3.40.50.300">
    <property type="entry name" value="P-loop containing nucleotide triphosphate hydrolases"/>
    <property type="match status" value="1"/>
</dbReference>
<feature type="domain" description="TrmE-type G" evidence="10">
    <location>
        <begin position="220"/>
        <end position="367"/>
    </location>
</feature>
<dbReference type="InterPro" id="IPR004520">
    <property type="entry name" value="GTPase_MnmE"/>
</dbReference>
<dbReference type="SUPFAM" id="SSF52540">
    <property type="entry name" value="P-loop containing nucleoside triphosphate hydrolases"/>
    <property type="match status" value="1"/>
</dbReference>
<dbReference type="GO" id="GO:0005737">
    <property type="term" value="C:cytoplasm"/>
    <property type="evidence" value="ECO:0007669"/>
    <property type="project" value="UniProtKB-SubCell"/>
</dbReference>
<feature type="binding site" evidence="8">
    <location>
        <position position="251"/>
    </location>
    <ligand>
        <name>K(+)</name>
        <dbReference type="ChEBI" id="CHEBI:29103"/>
    </ligand>
</feature>
<comment type="caution">
    <text evidence="11">The sequence shown here is derived from an EMBL/GenBank/DDBJ whole genome shotgun (WGS) entry which is preliminary data.</text>
</comment>
<feature type="binding site" evidence="8">
    <location>
        <begin position="249"/>
        <end position="255"/>
    </location>
    <ligand>
        <name>GTP</name>
        <dbReference type="ChEBI" id="CHEBI:37565"/>
    </ligand>
</feature>
<keyword evidence="6 8" id="KW-0630">Potassium</keyword>
<evidence type="ECO:0000256" key="8">
    <source>
        <dbReference type="HAMAP-Rule" id="MF_00379"/>
    </source>
</evidence>
<feature type="binding site" evidence="8">
    <location>
        <position position="83"/>
    </location>
    <ligand>
        <name>(6S)-5-formyl-5,6,7,8-tetrahydrofolate</name>
        <dbReference type="ChEBI" id="CHEBI:57457"/>
    </ligand>
</feature>
<feature type="binding site" evidence="8">
    <location>
        <position position="443"/>
    </location>
    <ligand>
        <name>(6S)-5-formyl-5,6,7,8-tetrahydrofolate</name>
        <dbReference type="ChEBI" id="CHEBI:57457"/>
    </ligand>
</feature>
<dbReference type="NCBIfam" id="TIGR00450">
    <property type="entry name" value="mnmE_trmE_thdF"/>
    <property type="match status" value="1"/>
</dbReference>
<dbReference type="Pfam" id="PF10396">
    <property type="entry name" value="TrmE_N"/>
    <property type="match status" value="1"/>
</dbReference>
<feature type="binding site" evidence="8">
    <location>
        <position position="230"/>
    </location>
    <ligand>
        <name>K(+)</name>
        <dbReference type="ChEBI" id="CHEBI:29103"/>
    </ligand>
</feature>
<gene>
    <name evidence="8 11" type="primary">mnmE</name>
    <name evidence="8" type="synonym">trmE</name>
    <name evidence="11" type="ORF">O9X94_09525</name>
</gene>
<evidence type="ECO:0000256" key="9">
    <source>
        <dbReference type="RuleBase" id="RU003313"/>
    </source>
</evidence>
<dbReference type="InterPro" id="IPR027368">
    <property type="entry name" value="MnmE_dom2"/>
</dbReference>
<dbReference type="CDD" id="cd14858">
    <property type="entry name" value="TrmE_N"/>
    <property type="match status" value="1"/>
</dbReference>
<dbReference type="Pfam" id="PF12631">
    <property type="entry name" value="MnmE_helical"/>
    <property type="match status" value="1"/>
</dbReference>
<keyword evidence="5 8" id="KW-0460">Magnesium</keyword>
<comment type="function">
    <text evidence="8">Exhibits a very high intrinsic GTPase hydrolysis rate. Involved in the addition of a carboxymethylaminomethyl (cmnm) group at the wobble position (U34) of certain tRNAs, forming tRNA-cmnm(5)s(2)U34.</text>
</comment>
<feature type="binding site" evidence="8">
    <location>
        <begin position="274"/>
        <end position="277"/>
    </location>
    <ligand>
        <name>GTP</name>
        <dbReference type="ChEBI" id="CHEBI:37565"/>
    </ligand>
</feature>
<evidence type="ECO:0000259" key="10">
    <source>
        <dbReference type="PROSITE" id="PS51709"/>
    </source>
</evidence>
<dbReference type="PANTHER" id="PTHR42714">
    <property type="entry name" value="TRNA MODIFICATION GTPASE GTPBP3"/>
    <property type="match status" value="1"/>
</dbReference>
<evidence type="ECO:0000256" key="1">
    <source>
        <dbReference type="ARBA" id="ARBA00011043"/>
    </source>
</evidence>
<dbReference type="GO" id="GO:0046872">
    <property type="term" value="F:metal ion binding"/>
    <property type="evidence" value="ECO:0007669"/>
    <property type="project" value="UniProtKB-KW"/>
</dbReference>
<dbReference type="PROSITE" id="PS51709">
    <property type="entry name" value="G_TRME"/>
    <property type="match status" value="1"/>
</dbReference>
<comment type="similarity">
    <text evidence="1 8 9">Belongs to the TRAFAC class TrmE-Era-EngA-EngB-Septin-like GTPase superfamily. TrmE GTPase family.</text>
</comment>
<dbReference type="InterPro" id="IPR018948">
    <property type="entry name" value="GTP-bd_TrmE_N"/>
</dbReference>
<dbReference type="NCBIfam" id="NF003661">
    <property type="entry name" value="PRK05291.1-3"/>
    <property type="match status" value="1"/>
</dbReference>
<dbReference type="HAMAP" id="MF_00379">
    <property type="entry name" value="GTPase_MnmE"/>
    <property type="match status" value="1"/>
</dbReference>
<dbReference type="GO" id="GO:0002098">
    <property type="term" value="P:tRNA wobble uridine modification"/>
    <property type="evidence" value="ECO:0007669"/>
    <property type="project" value="TreeGrafter"/>
</dbReference>
<dbReference type="Pfam" id="PF01926">
    <property type="entry name" value="MMR_HSR1"/>
    <property type="match status" value="1"/>
</dbReference>
<feature type="binding site" evidence="8">
    <location>
        <position position="234"/>
    </location>
    <ligand>
        <name>Mg(2+)</name>
        <dbReference type="ChEBI" id="CHEBI:18420"/>
    </ligand>
</feature>
<comment type="subcellular location">
    <subcellularLocation>
        <location evidence="8">Cytoplasm</location>
    </subcellularLocation>
</comment>
<keyword evidence="12" id="KW-1185">Reference proteome</keyword>
<comment type="subunit">
    <text evidence="8">Homodimer. Heterotetramer of two MnmE and two MnmG subunits.</text>
</comment>
<evidence type="ECO:0000256" key="7">
    <source>
        <dbReference type="ARBA" id="ARBA00023134"/>
    </source>
</evidence>
<dbReference type="SUPFAM" id="SSF116878">
    <property type="entry name" value="TrmE connector domain"/>
    <property type="match status" value="1"/>
</dbReference>
<dbReference type="GO" id="GO:0030488">
    <property type="term" value="P:tRNA methylation"/>
    <property type="evidence" value="ECO:0007669"/>
    <property type="project" value="TreeGrafter"/>
</dbReference>